<dbReference type="PANTHER" id="PTHR18968">
    <property type="entry name" value="THIAMINE PYROPHOSPHATE ENZYMES"/>
    <property type="match status" value="1"/>
</dbReference>
<organism evidence="3 4">
    <name type="scientific">Haemophilus influenzae R3021</name>
    <dbReference type="NCBI Taxonomy" id="375432"/>
    <lineage>
        <taxon>Bacteria</taxon>
        <taxon>Pseudomonadati</taxon>
        <taxon>Pseudomonadota</taxon>
        <taxon>Gammaproteobacteria</taxon>
        <taxon>Pasteurellales</taxon>
        <taxon>Pasteurellaceae</taxon>
        <taxon>Haemophilus</taxon>
    </lineage>
</organism>
<dbReference type="InterPro" id="IPR029061">
    <property type="entry name" value="THDP-binding"/>
</dbReference>
<dbReference type="GO" id="GO:0009097">
    <property type="term" value="P:isoleucine biosynthetic process"/>
    <property type="evidence" value="ECO:0007669"/>
    <property type="project" value="TreeGrafter"/>
</dbReference>
<dbReference type="InterPro" id="IPR045229">
    <property type="entry name" value="TPP_enz"/>
</dbReference>
<protein>
    <submittedName>
        <fullName evidence="3">Acetolactate synthase isozyme II large subunit</fullName>
    </submittedName>
</protein>
<dbReference type="EMBL" id="AAZE01000003">
    <property type="protein sequence ID" value="EDJ91310.1"/>
    <property type="molecule type" value="Genomic_DNA"/>
</dbReference>
<name>A4N2X2_HAEIF</name>
<dbReference type="Pfam" id="PF13710">
    <property type="entry name" value="ACT_5"/>
    <property type="match status" value="1"/>
</dbReference>
<dbReference type="Proteomes" id="UP000003798">
    <property type="component" value="Unassembled WGS sequence"/>
</dbReference>
<sequence length="208" mass="22808">MTGAQLIMACLKAHHVTTLFGYPGGAIMPTYDTLYDAGLDHLLCRNEQGTSMAAIGYARSTGKVGVCIATSGPGATNLVIGLGDAMMDSIPVVTIEPWREQIRDLKAKLDFTYVENQGNRPIDPWALLNSLSNRKPNNAIICTDVGQHQMWSAQHILRVARHCGFTVTTMEMTLIETQVRLKITVKSDRTLDLLVNQLAKLPDVLMVN</sequence>
<feature type="domain" description="Thiamine pyrophosphate enzyme N-terminal TPP-binding" evidence="2">
    <location>
        <begin position="1"/>
        <end position="100"/>
    </location>
</feature>
<dbReference type="GO" id="GO:0003984">
    <property type="term" value="F:acetolactate synthase activity"/>
    <property type="evidence" value="ECO:0007669"/>
    <property type="project" value="TreeGrafter"/>
</dbReference>
<dbReference type="PANTHER" id="PTHR18968:SF142">
    <property type="entry name" value="ACETOLACTATE SYNTHASE"/>
    <property type="match status" value="1"/>
</dbReference>
<dbReference type="InterPro" id="IPR012001">
    <property type="entry name" value="Thiamin_PyroP_enz_TPP-bd_dom"/>
</dbReference>
<accession>A4N2X2</accession>
<comment type="similarity">
    <text evidence="1">Belongs to the TPP enzyme family.</text>
</comment>
<reference evidence="3 4" key="1">
    <citation type="journal article" date="2007" name="Genome Biol.">
        <title>Characterization and modeling of the Haemophilus influenzae core and supragenomes based on the complete genomic sequences of Rd and 12 clinical nontypeable strains.</title>
        <authorList>
            <person name="Hogg J.S."/>
            <person name="Hu F.Z."/>
            <person name="Janto B."/>
            <person name="Boissy R."/>
            <person name="Hayes J."/>
            <person name="Keefe R."/>
            <person name="Post J.C."/>
            <person name="Ehrlich G.D."/>
        </authorList>
    </citation>
    <scope>NUCLEOTIDE SEQUENCE [LARGE SCALE GENOMIC DNA]</scope>
    <source>
        <strain evidence="3 4">R3021</strain>
    </source>
</reference>
<dbReference type="AlphaFoldDB" id="A4N2X2"/>
<dbReference type="CDD" id="cd07035">
    <property type="entry name" value="TPP_PYR_POX_like"/>
    <property type="match status" value="1"/>
</dbReference>
<evidence type="ECO:0000256" key="1">
    <source>
        <dbReference type="ARBA" id="ARBA00007812"/>
    </source>
</evidence>
<evidence type="ECO:0000259" key="2">
    <source>
        <dbReference type="Pfam" id="PF02776"/>
    </source>
</evidence>
<dbReference type="Gene3D" id="3.40.50.970">
    <property type="match status" value="2"/>
</dbReference>
<dbReference type="GO" id="GO:0030976">
    <property type="term" value="F:thiamine pyrophosphate binding"/>
    <property type="evidence" value="ECO:0007669"/>
    <property type="project" value="InterPro"/>
</dbReference>
<dbReference type="GO" id="GO:0005948">
    <property type="term" value="C:acetolactate synthase complex"/>
    <property type="evidence" value="ECO:0007669"/>
    <property type="project" value="TreeGrafter"/>
</dbReference>
<dbReference type="SUPFAM" id="SSF52518">
    <property type="entry name" value="Thiamin diphosphate-binding fold (THDP-binding)"/>
    <property type="match status" value="2"/>
</dbReference>
<gene>
    <name evidence="3" type="ORF">CGSHi22421_04383</name>
</gene>
<dbReference type="Pfam" id="PF02776">
    <property type="entry name" value="TPP_enzyme_N"/>
    <property type="match status" value="1"/>
</dbReference>
<evidence type="ECO:0000313" key="4">
    <source>
        <dbReference type="Proteomes" id="UP000003798"/>
    </source>
</evidence>
<dbReference type="GO" id="GO:0009099">
    <property type="term" value="P:L-valine biosynthetic process"/>
    <property type="evidence" value="ECO:0007669"/>
    <property type="project" value="TreeGrafter"/>
</dbReference>
<proteinExistence type="inferred from homology"/>
<dbReference type="GO" id="GO:0050660">
    <property type="term" value="F:flavin adenine dinucleotide binding"/>
    <property type="evidence" value="ECO:0007669"/>
    <property type="project" value="TreeGrafter"/>
</dbReference>
<evidence type="ECO:0000313" key="3">
    <source>
        <dbReference type="EMBL" id="EDJ91310.1"/>
    </source>
</evidence>